<dbReference type="InterPro" id="IPR011050">
    <property type="entry name" value="Pectin_lyase_fold/virulence"/>
</dbReference>
<dbReference type="EMBL" id="MT143987">
    <property type="protein sequence ID" value="QJA45249.1"/>
    <property type="molecule type" value="Genomic_DNA"/>
</dbReference>
<proteinExistence type="predicted"/>
<accession>A0A6H1ZCR5</accession>
<sequence length="719" mass="73780">MTPDVITILQNNRVITQVAGAEVLLPMAIAASAANSAAADAAADRAETALAEIEDIASSAPEAPSVTNKLNRDGANVGTLDPAFATAAKRVNIIVRNTPFGFGATGLDAATDTAAVNQMIADGIRTIYVPGSIQLSGLAFVDGLVLENANETEIIRPAAATGNQWLTATGKRGVRIYGGVLNGQGELTATPHNILSFLSGCSEIDVDGVTFLNPKRAGDSWGSGWSVADSADIANGTTSRISNTRLVCPSDDKGSFAATVYRSGALMIRDLRAENFANGPLVINDPTVPVPQNILKQKLIDVIGVIDSDCGAGVTVLGSREDLDAYGDVLGHNIISGLMNISHCISIRPATYGFFVQGMGIDASNIKVVDGTCEPEDLYGGILFDSNGGTLSNFTVENSPGVALELGGSVNTKAIGGSIRGNSVIGINTGASKYSRASHISIDGPQTGVLASGFDGADGANFFKERGRGLVLKEIDYYAYAATDRALVGSNGFQRIEIGGFRSHIRDAGAKGLTFDLSGADDVVWTDEGSFEIDETSANLTEHTSKVEVASATTITVPDHARIVHVTGTTTVDNIKLRSQTTIGTGIRAVIANGGFGGTGFVPGTTMAITGDGTDALVIPVISEGGSSGGYVVAKGTGFTTAGVTTSAGTGITFSVAIGPANMSNHLLTLRLTGVGLSVRDYGSSGGNLFLGSNYTSPAFGVGSIPLIGEVTNFLRIGQ</sequence>
<name>A0A6H1ZCR5_9ZZZZ</name>
<evidence type="ECO:0000313" key="3">
    <source>
        <dbReference type="EMBL" id="QJI04893.1"/>
    </source>
</evidence>
<evidence type="ECO:0008006" key="4">
    <source>
        <dbReference type="Google" id="ProtNLM"/>
    </source>
</evidence>
<dbReference type="AlphaFoldDB" id="A0A6H1ZCR5"/>
<evidence type="ECO:0000313" key="2">
    <source>
        <dbReference type="EMBL" id="QJA67828.1"/>
    </source>
</evidence>
<reference evidence="1" key="1">
    <citation type="submission" date="2020-03" db="EMBL/GenBank/DDBJ databases">
        <title>The deep terrestrial virosphere.</title>
        <authorList>
            <person name="Holmfeldt K."/>
            <person name="Nilsson E."/>
            <person name="Simone D."/>
            <person name="Lopez-Fernandez M."/>
            <person name="Wu X."/>
            <person name="de Brujin I."/>
            <person name="Lundin D."/>
            <person name="Andersson A."/>
            <person name="Bertilsson S."/>
            <person name="Dopson M."/>
        </authorList>
    </citation>
    <scope>NUCLEOTIDE SEQUENCE</scope>
    <source>
        <strain evidence="3">MM415A00124</strain>
        <strain evidence="2">MM415B00156</strain>
        <strain evidence="1">TM448A00198</strain>
    </source>
</reference>
<dbReference type="EMBL" id="MT141576">
    <property type="protein sequence ID" value="QJA67828.1"/>
    <property type="molecule type" value="Genomic_DNA"/>
</dbReference>
<gene>
    <name evidence="3" type="ORF">MM415A00124_0068</name>
    <name evidence="2" type="ORF">MM415B00156_0068</name>
    <name evidence="1" type="ORF">TM448A00198_0064</name>
</gene>
<evidence type="ECO:0000313" key="1">
    <source>
        <dbReference type="EMBL" id="QJA45249.1"/>
    </source>
</evidence>
<dbReference type="EMBL" id="MT145191">
    <property type="protein sequence ID" value="QJI04893.1"/>
    <property type="molecule type" value="Genomic_DNA"/>
</dbReference>
<dbReference type="InterPro" id="IPR012334">
    <property type="entry name" value="Pectin_lyas_fold"/>
</dbReference>
<dbReference type="SUPFAM" id="SSF51126">
    <property type="entry name" value="Pectin lyase-like"/>
    <property type="match status" value="1"/>
</dbReference>
<organism evidence="1">
    <name type="scientific">viral metagenome</name>
    <dbReference type="NCBI Taxonomy" id="1070528"/>
    <lineage>
        <taxon>unclassified sequences</taxon>
        <taxon>metagenomes</taxon>
        <taxon>organismal metagenomes</taxon>
    </lineage>
</organism>
<dbReference type="Gene3D" id="2.160.20.10">
    <property type="entry name" value="Single-stranded right-handed beta-helix, Pectin lyase-like"/>
    <property type="match status" value="1"/>
</dbReference>
<protein>
    <recommendedName>
        <fullName evidence="4">Pectate lyase</fullName>
    </recommendedName>
</protein>